<proteinExistence type="predicted"/>
<reference evidence="1" key="1">
    <citation type="submission" date="2013-12" db="EMBL/GenBank/DDBJ databases">
        <title>The Genome Sequence of Aphanomyces astaci APO3.</title>
        <authorList>
            <consortium name="The Broad Institute Genomics Platform"/>
            <person name="Russ C."/>
            <person name="Tyler B."/>
            <person name="van West P."/>
            <person name="Dieguez-Uribeondo J."/>
            <person name="Young S.K."/>
            <person name="Zeng Q."/>
            <person name="Gargeya S."/>
            <person name="Fitzgerald M."/>
            <person name="Abouelleil A."/>
            <person name="Alvarado L."/>
            <person name="Chapman S.B."/>
            <person name="Gainer-Dewar J."/>
            <person name="Goldberg J."/>
            <person name="Griggs A."/>
            <person name="Gujja S."/>
            <person name="Hansen M."/>
            <person name="Howarth C."/>
            <person name="Imamovic A."/>
            <person name="Ireland A."/>
            <person name="Larimer J."/>
            <person name="McCowan C."/>
            <person name="Murphy C."/>
            <person name="Pearson M."/>
            <person name="Poon T.W."/>
            <person name="Priest M."/>
            <person name="Roberts A."/>
            <person name="Saif S."/>
            <person name="Shea T."/>
            <person name="Sykes S."/>
            <person name="Wortman J."/>
            <person name="Nusbaum C."/>
            <person name="Birren B."/>
        </authorList>
    </citation>
    <scope>NUCLEOTIDE SEQUENCE [LARGE SCALE GENOMIC DNA]</scope>
    <source>
        <strain evidence="1">APO3</strain>
    </source>
</reference>
<organism evidence="1">
    <name type="scientific">Aphanomyces astaci</name>
    <name type="common">Crayfish plague agent</name>
    <dbReference type="NCBI Taxonomy" id="112090"/>
    <lineage>
        <taxon>Eukaryota</taxon>
        <taxon>Sar</taxon>
        <taxon>Stramenopiles</taxon>
        <taxon>Oomycota</taxon>
        <taxon>Saprolegniomycetes</taxon>
        <taxon>Saprolegniales</taxon>
        <taxon>Verrucalvaceae</taxon>
        <taxon>Aphanomyces</taxon>
    </lineage>
</organism>
<dbReference type="GeneID" id="20815316"/>
<accession>W4FVB3</accession>
<gene>
    <name evidence="1" type="ORF">H257_13320</name>
</gene>
<dbReference type="EMBL" id="KI913160">
    <property type="protein sequence ID" value="ETV71437.1"/>
    <property type="molecule type" value="Genomic_DNA"/>
</dbReference>
<protein>
    <submittedName>
        <fullName evidence="1">Uncharacterized protein</fullName>
    </submittedName>
</protein>
<dbReference type="VEuPathDB" id="FungiDB:H257_13320"/>
<evidence type="ECO:0000313" key="1">
    <source>
        <dbReference type="EMBL" id="ETV71437.1"/>
    </source>
</evidence>
<dbReference type="RefSeq" id="XP_009839102.1">
    <property type="nucleotide sequence ID" value="XM_009840800.1"/>
</dbReference>
<name>W4FVB3_APHAT</name>
<sequence length="218" mass="24198">MRSSRATIAFGGGGYGLLELPFSDMANVMHPDEKWFNADKDHRKDVALRHEDSCCSIIAQSFSWKIGDYAGRDEWVVTMRRQPPNSPDLNVIGTSMRRGGMAVSVCMGLTPRLRASLSGSVRFIVLVFVVTEPADVVVSMTGWSLDEVFARLVATTEHQQQMIQQPLEAQTQAQAQVLANQQAQHENQLKAQQEMQAALVQCVSSETRSWKKVTGDDD</sequence>
<dbReference type="AlphaFoldDB" id="W4FVB3"/>